<feature type="signal peptide" evidence="1">
    <location>
        <begin position="1"/>
        <end position="18"/>
    </location>
</feature>
<dbReference type="Proteomes" id="UP000712080">
    <property type="component" value="Unassembled WGS sequence"/>
</dbReference>
<evidence type="ECO:0000313" key="3">
    <source>
        <dbReference type="Proteomes" id="UP000712080"/>
    </source>
</evidence>
<evidence type="ECO:0000313" key="2">
    <source>
        <dbReference type="EMBL" id="NMH28298.1"/>
    </source>
</evidence>
<keyword evidence="3" id="KW-1185">Reference proteome</keyword>
<dbReference type="RefSeq" id="WP_169527407.1">
    <property type="nucleotide sequence ID" value="NZ_JAAMPU010000105.1"/>
</dbReference>
<protein>
    <submittedName>
        <fullName evidence="2">Transporter</fullName>
    </submittedName>
</protein>
<proteinExistence type="predicted"/>
<organism evidence="2 3">
    <name type="scientific">Flavobacterium silvaticum</name>
    <dbReference type="NCBI Taxonomy" id="1852020"/>
    <lineage>
        <taxon>Bacteria</taxon>
        <taxon>Pseudomonadati</taxon>
        <taxon>Bacteroidota</taxon>
        <taxon>Flavobacteriia</taxon>
        <taxon>Flavobacteriales</taxon>
        <taxon>Flavobacteriaceae</taxon>
        <taxon>Flavobacterium</taxon>
    </lineage>
</organism>
<name>A0A972FTP8_9FLAO</name>
<evidence type="ECO:0000256" key="1">
    <source>
        <dbReference type="SAM" id="SignalP"/>
    </source>
</evidence>
<accession>A0A972FTP8</accession>
<reference evidence="2" key="1">
    <citation type="submission" date="2020-02" db="EMBL/GenBank/DDBJ databases">
        <title>Flavobacterium sp. genome.</title>
        <authorList>
            <person name="Jung H.S."/>
            <person name="Baek J.H."/>
            <person name="Jeon C.O."/>
        </authorList>
    </citation>
    <scope>NUCLEOTIDE SEQUENCE</scope>
    <source>
        <strain evidence="2">SE-s28</strain>
    </source>
</reference>
<keyword evidence="1" id="KW-0732">Signal</keyword>
<gene>
    <name evidence="2" type="ORF">G6047_09665</name>
</gene>
<dbReference type="AlphaFoldDB" id="A0A972FTP8"/>
<comment type="caution">
    <text evidence="2">The sequence shown here is derived from an EMBL/GenBank/DDBJ whole genome shotgun (WGS) entry which is preliminary data.</text>
</comment>
<dbReference type="EMBL" id="JAAMPU010000105">
    <property type="protein sequence ID" value="NMH28298.1"/>
    <property type="molecule type" value="Genomic_DNA"/>
</dbReference>
<dbReference type="InterPro" id="IPR025737">
    <property type="entry name" value="FApF"/>
</dbReference>
<dbReference type="Pfam" id="PF13557">
    <property type="entry name" value="Phenol_MetA_deg"/>
    <property type="match status" value="1"/>
</dbReference>
<feature type="chain" id="PRO_5037238636" evidence="1">
    <location>
        <begin position="19"/>
        <end position="250"/>
    </location>
</feature>
<sequence length="250" mass="27825">MARLFFASFILFPFYAFAQEPEKPEPIEADRPDQTETPAIVPKGMFQAETGFVYEKANSDEESFVTPTVLWKYGVNENFELRLITELETQKNPQTTTTGLAPVKVGFKAKLLEENGIIPKTSIIAHLQLPDLASKEFKAEHYAALFRFTMQHTLSDDFSLGYNLGAEWDGNVPDATFIYTLTAGYSISEKLGCYAEVFGFAPEESTTYHSADGGFTYLISNDFMIDASAGVGLTELAPDYYISLGCSFRL</sequence>